<dbReference type="PANTHER" id="PTHR46344">
    <property type="entry name" value="OS02G0202900 PROTEIN"/>
    <property type="match status" value="1"/>
</dbReference>
<dbReference type="SUPFAM" id="SSF50965">
    <property type="entry name" value="Galactose oxidase, central domain"/>
    <property type="match status" value="1"/>
</dbReference>
<sequence>MRSDTQMKCRSGIRNRMWMALSVLMLAACGEALPTDADGEELSSTPALSPQSTGTRPQGLASANKVLILAGTVTGGTDSVEARMARNLGYGVELVTDAQWAAKTSADFANYRALILGDRTCSTARGLLSAAEQSSGKWGPVVDGNVIIVGTDPVYHDEDQVTLNSVQFAAAQEGKTGMYVNLSCYYHETAPKTKVPVLNPFGSFTVTGVGCYNDAHIVATHSALNGLTSGVLSNWNCSVHEAFDSYPEANFTPLVIARDPAYGSRLPGSKDFADGSHGVPYVLARGAIPLRCGDGVIQAPEECDEGIENGVPGTKCSSVCRLNWCGDGKLNPGEECDTGAANGTGTCSASCRITGPTNRPPVAKCKDLDLTLSATCGATGSVNDGSYDPDNNLKECVQTPVNFSGAGSTSVTLTCTDTAGLSASCTATVKTADVTPPTVVCAPDKTFECVNAGYWYSPGVATNRDNCQVVSFTRYTTAEYIPVNNSRTFPFEASDGTNTGRCTTTVKVVDTTPPELHINGGAEVSLACGSAYVEQGAWAWDSCSAGRVPGDYIAVSGSVNNKVPGVYTLTYTARDFNGNTVSAVRKVAVLPSDVCGKDEPKGGWILTGSMALPRLQHTATKLDDGRVLVAGGFNTSSELYDQDTKTWTATGNTLGAHRGHTATKLQDGRVLIAGGGACPITSATAELYVPAQGKWKPAGLLNTQRFDHNAVLLPNGKVLVAGGFTSEFYGTALATAELYDPATGTWSYTGSLARARGYHTMTLLPNGKVLVTGGSNVAEANAENPNLLTSAELYDPATGKWTSAGELGTGRAWHTATLLPNGQVLVAGGAGIDVAKSASAELYNPATGTWTATDAMKSPRRWHTATLLENGEVLVAGGYHQLTGIQVASERYNPATGKWTATVDMNVDRYRHTATLLNNGTVLAAGGASNHDQASAEYYDLRKL</sequence>
<dbReference type="InterPro" id="IPR032179">
    <property type="entry name" value="Cry22Aa_Ig-like"/>
</dbReference>
<evidence type="ECO:0000313" key="6">
    <source>
        <dbReference type="EMBL" id="ATB31374.1"/>
    </source>
</evidence>
<name>A0A250IHS7_9BACT</name>
<dbReference type="EMBL" id="CP022163">
    <property type="protein sequence ID" value="ATB31374.1"/>
    <property type="molecule type" value="Genomic_DNA"/>
</dbReference>
<protein>
    <recommendedName>
        <fullName evidence="5">Pesticidal crystal protein Cry22Aa Ig-like domain-containing protein</fullName>
    </recommendedName>
</protein>
<dbReference type="KEGG" id="mbd:MEBOL_004836"/>
<feature type="signal peptide" evidence="4">
    <location>
        <begin position="1"/>
        <end position="27"/>
    </location>
</feature>
<dbReference type="SMART" id="SM00612">
    <property type="entry name" value="Kelch"/>
    <property type="match status" value="6"/>
</dbReference>
<dbReference type="PROSITE" id="PS51257">
    <property type="entry name" value="PROKAR_LIPOPROTEIN"/>
    <property type="match status" value="1"/>
</dbReference>
<reference evidence="6 7" key="1">
    <citation type="submission" date="2017-06" db="EMBL/GenBank/DDBJ databases">
        <authorList>
            <person name="Kim H.J."/>
            <person name="Triplett B.A."/>
        </authorList>
    </citation>
    <scope>NUCLEOTIDE SEQUENCE [LARGE SCALE GENOMIC DNA]</scope>
    <source>
        <strain evidence="6 7">DSM 14713</strain>
    </source>
</reference>
<keyword evidence="7" id="KW-1185">Reference proteome</keyword>
<dbReference type="Pfam" id="PF16403">
    <property type="entry name" value="Bact_surface_Ig-like"/>
    <property type="match status" value="1"/>
</dbReference>
<dbReference type="InterPro" id="IPR006652">
    <property type="entry name" value="Kelch_1"/>
</dbReference>
<dbReference type="AlphaFoldDB" id="A0A250IHS7"/>
<evidence type="ECO:0000259" key="5">
    <source>
        <dbReference type="Pfam" id="PF16403"/>
    </source>
</evidence>
<gene>
    <name evidence="6" type="ORF">MEBOL_004836</name>
</gene>
<evidence type="ECO:0000313" key="7">
    <source>
        <dbReference type="Proteomes" id="UP000217289"/>
    </source>
</evidence>
<feature type="domain" description="Pesticidal crystal protein Cry22Aa Ig-like" evidence="5">
    <location>
        <begin position="517"/>
        <end position="589"/>
    </location>
</feature>
<evidence type="ECO:0000256" key="1">
    <source>
        <dbReference type="ARBA" id="ARBA00022441"/>
    </source>
</evidence>
<dbReference type="InterPro" id="IPR037293">
    <property type="entry name" value="Gal_Oxidase_central_sf"/>
</dbReference>
<evidence type="ECO:0000256" key="2">
    <source>
        <dbReference type="ARBA" id="ARBA00022737"/>
    </source>
</evidence>
<dbReference type="Proteomes" id="UP000217289">
    <property type="component" value="Chromosome"/>
</dbReference>
<dbReference type="InterPro" id="IPR015915">
    <property type="entry name" value="Kelch-typ_b-propeller"/>
</dbReference>
<dbReference type="PANTHER" id="PTHR46344:SF27">
    <property type="entry name" value="KELCH REPEAT SUPERFAMILY PROTEIN"/>
    <property type="match status" value="1"/>
</dbReference>
<feature type="compositionally biased region" description="Polar residues" evidence="3">
    <location>
        <begin position="42"/>
        <end position="56"/>
    </location>
</feature>
<dbReference type="Pfam" id="PF24681">
    <property type="entry name" value="Kelch_KLHDC2_KLHL20_DRC7"/>
    <property type="match status" value="1"/>
</dbReference>
<feature type="region of interest" description="Disordered" evidence="3">
    <location>
        <begin position="37"/>
        <end position="58"/>
    </location>
</feature>
<evidence type="ECO:0000256" key="4">
    <source>
        <dbReference type="SAM" id="SignalP"/>
    </source>
</evidence>
<keyword evidence="4" id="KW-0732">Signal</keyword>
<dbReference type="Gene3D" id="2.130.10.80">
    <property type="entry name" value="Galactose oxidase/kelch, beta-propeller"/>
    <property type="match status" value="3"/>
</dbReference>
<accession>A0A250IHS7</accession>
<keyword evidence="1" id="KW-0880">Kelch repeat</keyword>
<feature type="chain" id="PRO_5012783922" description="Pesticidal crystal protein Cry22Aa Ig-like domain-containing protein" evidence="4">
    <location>
        <begin position="28"/>
        <end position="944"/>
    </location>
</feature>
<dbReference type="InterPro" id="IPR011043">
    <property type="entry name" value="Gal_Oxase/kelch_b-propeller"/>
</dbReference>
<dbReference type="Gene3D" id="2.120.10.80">
    <property type="entry name" value="Kelch-type beta propeller"/>
    <property type="match status" value="1"/>
</dbReference>
<dbReference type="RefSeq" id="WP_245918808.1">
    <property type="nucleotide sequence ID" value="NZ_CP022163.1"/>
</dbReference>
<evidence type="ECO:0000256" key="3">
    <source>
        <dbReference type="SAM" id="MobiDB-lite"/>
    </source>
</evidence>
<organism evidence="6 7">
    <name type="scientific">Melittangium boletus DSM 14713</name>
    <dbReference type="NCBI Taxonomy" id="1294270"/>
    <lineage>
        <taxon>Bacteria</taxon>
        <taxon>Pseudomonadati</taxon>
        <taxon>Myxococcota</taxon>
        <taxon>Myxococcia</taxon>
        <taxon>Myxococcales</taxon>
        <taxon>Cystobacterineae</taxon>
        <taxon>Archangiaceae</taxon>
        <taxon>Melittangium</taxon>
    </lineage>
</organism>
<keyword evidence="2" id="KW-0677">Repeat</keyword>
<proteinExistence type="predicted"/>
<dbReference type="SUPFAM" id="SSF117281">
    <property type="entry name" value="Kelch motif"/>
    <property type="match status" value="1"/>
</dbReference>